<name>A0ACD4NR63_9HYPH</name>
<keyword evidence="2" id="KW-1185">Reference proteome</keyword>
<organism evidence="1 2">
    <name type="scientific">Antarcticirhabdus aurantiaca</name>
    <dbReference type="NCBI Taxonomy" id="2606717"/>
    <lineage>
        <taxon>Bacteria</taxon>
        <taxon>Pseudomonadati</taxon>
        <taxon>Pseudomonadota</taxon>
        <taxon>Alphaproteobacteria</taxon>
        <taxon>Hyphomicrobiales</taxon>
        <taxon>Aurantimonadaceae</taxon>
        <taxon>Antarcticirhabdus</taxon>
    </lineage>
</organism>
<reference evidence="1" key="1">
    <citation type="submission" date="2022-11" db="EMBL/GenBank/DDBJ databases">
        <title>beta-Carotene-producing bacterium, Jeongeuplla avenae sp. nov., alleviates the salt stress of Arabidopsis seedlings.</title>
        <authorList>
            <person name="Jiang L."/>
            <person name="Lee J."/>
        </authorList>
    </citation>
    <scope>NUCLEOTIDE SEQUENCE</scope>
    <source>
        <strain evidence="1">DY_R2A_6</strain>
    </source>
</reference>
<dbReference type="EMBL" id="CP113520">
    <property type="protein sequence ID" value="WAJ29406.1"/>
    <property type="molecule type" value="Genomic_DNA"/>
</dbReference>
<sequence length="374" mass="38267">MAMRTRRPPSETPRDLAATPGLSATADRLDRLMTLEIRPLAGGLPPGIVVPTYVAARQVQDGALSALAARRLGEALAEGGTVLVATGAGVAPKLPGGETDGPPGAAVLGLALADGFGARCVLLAQGEHLPAVRASAAVFADRLGAQPMEVAEFPKGEAEGREAARELVERHRPVAIVFVERDGPNEAGHYHGVRGDRRPAGTVAHVHLLAEEARTRGVPTIGIGDGGNEIGFGLIRDAVSALLPNGGRSQPDETGVVTVTATDVLLSASVSNWGCYAVAGALSVIAGRNLLHAAHDEHALIEACVGAGARDGATGEARLAVDGIDADGHGAFVTLMRSVVDAALRFPAAERQDSEAADRGLIEEIYRATAQGGV</sequence>
<evidence type="ECO:0000313" key="2">
    <source>
        <dbReference type="Proteomes" id="UP001163223"/>
    </source>
</evidence>
<evidence type="ECO:0000313" key="1">
    <source>
        <dbReference type="EMBL" id="WAJ29406.1"/>
    </source>
</evidence>
<accession>A0ACD4NR63</accession>
<gene>
    <name evidence="1" type="ORF">OXU80_03985</name>
</gene>
<dbReference type="Proteomes" id="UP001163223">
    <property type="component" value="Chromosome"/>
</dbReference>
<proteinExistence type="predicted"/>
<protein>
    <submittedName>
        <fullName evidence="1">DUF4392 domain-containing protein</fullName>
    </submittedName>
</protein>